<dbReference type="STRING" id="1441469.A0A225ASN9"/>
<feature type="compositionally biased region" description="Low complexity" evidence="1">
    <location>
        <begin position="267"/>
        <end position="326"/>
    </location>
</feature>
<comment type="caution">
    <text evidence="2">The sequence shown here is derived from an EMBL/GenBank/DDBJ whole genome shotgun (WGS) entry which is preliminary data.</text>
</comment>
<feature type="compositionally biased region" description="Low complexity" evidence="1">
    <location>
        <begin position="57"/>
        <end position="69"/>
    </location>
</feature>
<evidence type="ECO:0000313" key="2">
    <source>
        <dbReference type="EMBL" id="OKL62523.1"/>
    </source>
</evidence>
<dbReference type="Pfam" id="PF01803">
    <property type="entry name" value="LIM_bind"/>
    <property type="match status" value="1"/>
</dbReference>
<feature type="region of interest" description="Disordered" evidence="1">
    <location>
        <begin position="1"/>
        <end position="81"/>
    </location>
</feature>
<dbReference type="InterPro" id="IPR029005">
    <property type="entry name" value="LIM-bd/SEUSS"/>
</dbReference>
<gene>
    <name evidence="2" type="ORF">UA08_02929</name>
</gene>
<dbReference type="EMBL" id="LFMY01000003">
    <property type="protein sequence ID" value="OKL62523.1"/>
    <property type="molecule type" value="Genomic_DNA"/>
</dbReference>
<accession>A0A225ASN9</accession>
<keyword evidence="3" id="KW-1185">Reference proteome</keyword>
<dbReference type="GeneID" id="31002684"/>
<dbReference type="Proteomes" id="UP000214365">
    <property type="component" value="Unassembled WGS sequence"/>
</dbReference>
<dbReference type="RefSeq" id="XP_020122644.1">
    <property type="nucleotide sequence ID" value="XM_020265024.1"/>
</dbReference>
<evidence type="ECO:0000313" key="3">
    <source>
        <dbReference type="Proteomes" id="UP000214365"/>
    </source>
</evidence>
<sequence length="739" mass="80042">MTQPFPAHQGIPQHAGLPPGHPMSQAQHPNMGLQGPGMVQQMHPGVSAAAGPQVSQPGPMMAGMPPGATTGPGGPVPNAHALQHLSPAQAHLLQQQQQFGMNPANSNQMLQQQQMLARHQQRILAQQQHLAHHGGIPVSLPAGTQGLSQAQLSAMQNPNMRGPVNMMHFQQQMPQLPPNIQQQQQFLAMQQAQAQAAAQANNQQGQHTPQQRAAVPPQSVTPQPQPGLPVPPGSATPSQQSNPPQHSTPQPPSNQGSQPPPQPTPNPQHQQIPPAQPTLPQQQPQPQVQPNQQQPQQPPSQVQPQNGPQPTPQLQGQVQMTQQQQQAMSNPEHMKMQHQIIMEQQRRANMNSFLQNNKGSLTQYVNSYFETLSNYESKGEDADLIFWQDVVNKYYNTTFHGATGQPWGVLRQGMLTPGTGSKSFEVNATILPRYYVTLFNNGIRRIQTHMEATQEFSPQNGYRVVFSPKVSFIYWFANDCQLFVNGSLKVLVNPDFKFDLVDISVSGFREYIPRNLLQPPEPVEQKPSPRVTKNASKRMQQKQAPVQPTISPPESLVNANGLPHSVQCFLEIAETMSSMTSLIYHSTSNPQKSSMDILRDVTAMMVQQSMNASAQQQVQGQRTPGLNGPSQFASPSVGHMGLPGAQASPHLGNSAHPSPAQNHIMGPGVIPQQNQTSLAANGSQGASANTSPNVSNKRRRASTVKTEGDDGAEVNGAGPAPKVRASPKVGAGKRHKGNA</sequence>
<feature type="compositionally biased region" description="Polar residues" evidence="1">
    <location>
        <begin position="235"/>
        <end position="247"/>
    </location>
</feature>
<feature type="region of interest" description="Disordered" evidence="1">
    <location>
        <begin position="609"/>
        <end position="739"/>
    </location>
</feature>
<protein>
    <recommendedName>
        <fullName evidence="4">LIM-domain binding protein</fullName>
    </recommendedName>
</protein>
<feature type="compositionally biased region" description="Polar residues" evidence="1">
    <location>
        <begin position="671"/>
        <end position="695"/>
    </location>
</feature>
<feature type="compositionally biased region" description="Pro residues" evidence="1">
    <location>
        <begin position="223"/>
        <end position="234"/>
    </location>
</feature>
<evidence type="ECO:0000256" key="1">
    <source>
        <dbReference type="SAM" id="MobiDB-lite"/>
    </source>
</evidence>
<evidence type="ECO:0008006" key="4">
    <source>
        <dbReference type="Google" id="ProtNLM"/>
    </source>
</evidence>
<reference evidence="2 3" key="1">
    <citation type="submission" date="2015-06" db="EMBL/GenBank/DDBJ databases">
        <title>Talaromyces atroroseus IBT 11181 draft genome.</title>
        <authorList>
            <person name="Rasmussen K.B."/>
            <person name="Rasmussen S."/>
            <person name="Petersen B."/>
            <person name="Sicheritz-Ponten T."/>
            <person name="Mortensen U.H."/>
            <person name="Thrane U."/>
        </authorList>
    </citation>
    <scope>NUCLEOTIDE SEQUENCE [LARGE SCALE GENOMIC DNA]</scope>
    <source>
        <strain evidence="2 3">IBT 11181</strain>
    </source>
</reference>
<proteinExistence type="predicted"/>
<dbReference type="PANTHER" id="PTHR10378">
    <property type="entry name" value="LIM DOMAIN-BINDING PROTEIN"/>
    <property type="match status" value="1"/>
</dbReference>
<dbReference type="AlphaFoldDB" id="A0A225ASN9"/>
<feature type="compositionally biased region" description="Low complexity" evidence="1">
    <location>
        <begin position="193"/>
        <end position="206"/>
    </location>
</feature>
<feature type="region of interest" description="Disordered" evidence="1">
    <location>
        <begin position="193"/>
        <end position="331"/>
    </location>
</feature>
<dbReference type="OrthoDB" id="774557at2759"/>
<name>A0A225ASN9_TALAT</name>
<organism evidence="2 3">
    <name type="scientific">Talaromyces atroroseus</name>
    <dbReference type="NCBI Taxonomy" id="1441469"/>
    <lineage>
        <taxon>Eukaryota</taxon>
        <taxon>Fungi</taxon>
        <taxon>Dikarya</taxon>
        <taxon>Ascomycota</taxon>
        <taxon>Pezizomycotina</taxon>
        <taxon>Eurotiomycetes</taxon>
        <taxon>Eurotiomycetidae</taxon>
        <taxon>Eurotiales</taxon>
        <taxon>Trichocomaceae</taxon>
        <taxon>Talaromyces</taxon>
        <taxon>Talaromyces sect. Trachyspermi</taxon>
    </lineage>
</organism>
<feature type="region of interest" description="Disordered" evidence="1">
    <location>
        <begin position="518"/>
        <end position="553"/>
    </location>
</feature>
<feature type="compositionally biased region" description="Polar residues" evidence="1">
    <location>
        <begin position="609"/>
        <end position="634"/>
    </location>
</feature>